<evidence type="ECO:0000313" key="8">
    <source>
        <dbReference type="EMBL" id="RPA79052.1"/>
    </source>
</evidence>
<evidence type="ECO:0000313" key="9">
    <source>
        <dbReference type="Proteomes" id="UP000275078"/>
    </source>
</evidence>
<evidence type="ECO:0000256" key="2">
    <source>
        <dbReference type="ARBA" id="ARBA00013056"/>
    </source>
</evidence>
<feature type="region of interest" description="Disordered" evidence="7">
    <location>
        <begin position="153"/>
        <end position="233"/>
    </location>
</feature>
<dbReference type="GO" id="GO:0005737">
    <property type="term" value="C:cytoplasm"/>
    <property type="evidence" value="ECO:0007669"/>
    <property type="project" value="UniProtKB-SubCell"/>
</dbReference>
<accession>A0A3N4HYZ0</accession>
<evidence type="ECO:0000256" key="1">
    <source>
        <dbReference type="ARBA" id="ARBA00009673"/>
    </source>
</evidence>
<dbReference type="STRING" id="1160509.A0A3N4HYZ0"/>
<evidence type="ECO:0000256" key="3">
    <source>
        <dbReference type="ARBA" id="ARBA00020007"/>
    </source>
</evidence>
<protein>
    <recommendedName>
        <fullName evidence="3 6">D-aminoacyl-tRNA deacylase</fullName>
        <ecNumber evidence="2 6">3.1.1.96</ecNumber>
    </recommendedName>
</protein>
<comment type="similarity">
    <text evidence="1 6">Belongs to the DTD family.</text>
</comment>
<dbReference type="FunFam" id="3.50.80.10:FF:000001">
    <property type="entry name" value="D-aminoacyl-tRNA deacylase"/>
    <property type="match status" value="1"/>
</dbReference>
<keyword evidence="6" id="KW-0963">Cytoplasm</keyword>
<feature type="compositionally biased region" description="Basic and acidic residues" evidence="7">
    <location>
        <begin position="154"/>
        <end position="225"/>
    </location>
</feature>
<dbReference type="Gene3D" id="3.50.80.10">
    <property type="entry name" value="D-tyrosyl-tRNA(Tyr) deacylase"/>
    <property type="match status" value="1"/>
</dbReference>
<dbReference type="NCBIfam" id="TIGR00256">
    <property type="entry name" value="D-aminoacyl-tRNA deacylase"/>
    <property type="match status" value="1"/>
</dbReference>
<comment type="catalytic activity">
    <reaction evidence="4">
        <text>glycyl-tRNA(Ala) + H2O = tRNA(Ala) + glycine + H(+)</text>
        <dbReference type="Rhea" id="RHEA:53744"/>
        <dbReference type="Rhea" id="RHEA-COMP:9657"/>
        <dbReference type="Rhea" id="RHEA-COMP:13640"/>
        <dbReference type="ChEBI" id="CHEBI:15377"/>
        <dbReference type="ChEBI" id="CHEBI:15378"/>
        <dbReference type="ChEBI" id="CHEBI:57305"/>
        <dbReference type="ChEBI" id="CHEBI:78442"/>
        <dbReference type="ChEBI" id="CHEBI:78522"/>
        <dbReference type="EC" id="3.1.1.96"/>
    </reaction>
</comment>
<evidence type="ECO:0000256" key="4">
    <source>
        <dbReference type="ARBA" id="ARBA00047676"/>
    </source>
</evidence>
<dbReference type="AlphaFoldDB" id="A0A3N4HYZ0"/>
<keyword evidence="6" id="KW-0820">tRNA-binding</keyword>
<dbReference type="GO" id="GO:0106026">
    <property type="term" value="F:Gly-tRNA(Ala) deacylase activity"/>
    <property type="evidence" value="ECO:0007669"/>
    <property type="project" value="RHEA"/>
</dbReference>
<dbReference type="HAMAP" id="MF_00518">
    <property type="entry name" value="Deacylase_Dtd"/>
    <property type="match status" value="1"/>
</dbReference>
<keyword evidence="9" id="KW-1185">Reference proteome</keyword>
<dbReference type="InterPro" id="IPR003732">
    <property type="entry name" value="Daa-tRNA_deacyls_DTD"/>
</dbReference>
<name>A0A3N4HYZ0_ASCIM</name>
<dbReference type="Pfam" id="PF02580">
    <property type="entry name" value="Tyr_Deacylase"/>
    <property type="match status" value="1"/>
</dbReference>
<evidence type="ECO:0000256" key="6">
    <source>
        <dbReference type="RuleBase" id="RU003470"/>
    </source>
</evidence>
<dbReference type="InterPro" id="IPR023509">
    <property type="entry name" value="DTD-like_sf"/>
</dbReference>
<evidence type="ECO:0000256" key="5">
    <source>
        <dbReference type="ARBA" id="ARBA00048018"/>
    </source>
</evidence>
<gene>
    <name evidence="8" type="ORF">BJ508DRAFT_416149</name>
</gene>
<comment type="catalytic activity">
    <reaction evidence="5">
        <text>a D-aminoacyl-tRNA + H2O = a tRNA + a D-alpha-amino acid + H(+)</text>
        <dbReference type="Rhea" id="RHEA:13953"/>
        <dbReference type="Rhea" id="RHEA-COMP:10123"/>
        <dbReference type="Rhea" id="RHEA-COMP:10124"/>
        <dbReference type="ChEBI" id="CHEBI:15377"/>
        <dbReference type="ChEBI" id="CHEBI:15378"/>
        <dbReference type="ChEBI" id="CHEBI:59871"/>
        <dbReference type="ChEBI" id="CHEBI:78442"/>
        <dbReference type="ChEBI" id="CHEBI:79333"/>
        <dbReference type="EC" id="3.1.1.96"/>
    </reaction>
</comment>
<sequence>MKAVIQRVLSASVTVDGNVVSSIGKGLLVLAAVSPHDSEVEADTLAQKILKLKLWDSEDGKKKWANNVQDISGELLIVSQFTLYAHIKKDHKPDFHHSAPASHALPLYTYFHDKVKSLYTPERVKDGVFGAMMQVALVNDGPVTIEMDVPANSHKAEMEEREKEKEKKELAKKQAEKTPEEIEAAKLKKKMKREEGKKKNADRVKGGNVEAKQEPAAEPEGKKVDVVVPEQSN</sequence>
<dbReference type="Proteomes" id="UP000275078">
    <property type="component" value="Unassembled WGS sequence"/>
</dbReference>
<dbReference type="OrthoDB" id="275783at2759"/>
<dbReference type="SUPFAM" id="SSF69500">
    <property type="entry name" value="DTD-like"/>
    <property type="match status" value="1"/>
</dbReference>
<dbReference type="PANTHER" id="PTHR10472">
    <property type="entry name" value="D-TYROSYL-TRNA TYR DEACYLASE"/>
    <property type="match status" value="1"/>
</dbReference>
<dbReference type="GO" id="GO:0051500">
    <property type="term" value="F:D-tyrosyl-tRNA(Tyr) deacylase activity"/>
    <property type="evidence" value="ECO:0007669"/>
    <property type="project" value="TreeGrafter"/>
</dbReference>
<comment type="subcellular location">
    <subcellularLocation>
        <location evidence="6">Cytoplasm</location>
    </subcellularLocation>
</comment>
<reference evidence="8 9" key="1">
    <citation type="journal article" date="2018" name="Nat. Ecol. Evol.">
        <title>Pezizomycetes genomes reveal the molecular basis of ectomycorrhizal truffle lifestyle.</title>
        <authorList>
            <person name="Murat C."/>
            <person name="Payen T."/>
            <person name="Noel B."/>
            <person name="Kuo A."/>
            <person name="Morin E."/>
            <person name="Chen J."/>
            <person name="Kohler A."/>
            <person name="Krizsan K."/>
            <person name="Balestrini R."/>
            <person name="Da Silva C."/>
            <person name="Montanini B."/>
            <person name="Hainaut M."/>
            <person name="Levati E."/>
            <person name="Barry K.W."/>
            <person name="Belfiori B."/>
            <person name="Cichocki N."/>
            <person name="Clum A."/>
            <person name="Dockter R.B."/>
            <person name="Fauchery L."/>
            <person name="Guy J."/>
            <person name="Iotti M."/>
            <person name="Le Tacon F."/>
            <person name="Lindquist E.A."/>
            <person name="Lipzen A."/>
            <person name="Malagnac F."/>
            <person name="Mello A."/>
            <person name="Molinier V."/>
            <person name="Miyauchi S."/>
            <person name="Poulain J."/>
            <person name="Riccioni C."/>
            <person name="Rubini A."/>
            <person name="Sitrit Y."/>
            <person name="Splivallo R."/>
            <person name="Traeger S."/>
            <person name="Wang M."/>
            <person name="Zifcakova L."/>
            <person name="Wipf D."/>
            <person name="Zambonelli A."/>
            <person name="Paolocci F."/>
            <person name="Nowrousian M."/>
            <person name="Ottonello S."/>
            <person name="Baldrian P."/>
            <person name="Spatafora J.W."/>
            <person name="Henrissat B."/>
            <person name="Nagy L.G."/>
            <person name="Aury J.M."/>
            <person name="Wincker P."/>
            <person name="Grigoriev I.V."/>
            <person name="Bonfante P."/>
            <person name="Martin F.M."/>
        </authorList>
    </citation>
    <scope>NUCLEOTIDE SEQUENCE [LARGE SCALE GENOMIC DNA]</scope>
    <source>
        <strain evidence="8 9">RN42</strain>
    </source>
</reference>
<dbReference type="PANTHER" id="PTHR10472:SF5">
    <property type="entry name" value="D-AMINOACYL-TRNA DEACYLASE 1"/>
    <property type="match status" value="1"/>
</dbReference>
<keyword evidence="6" id="KW-0378">Hydrolase</keyword>
<organism evidence="8 9">
    <name type="scientific">Ascobolus immersus RN42</name>
    <dbReference type="NCBI Taxonomy" id="1160509"/>
    <lineage>
        <taxon>Eukaryota</taxon>
        <taxon>Fungi</taxon>
        <taxon>Dikarya</taxon>
        <taxon>Ascomycota</taxon>
        <taxon>Pezizomycotina</taxon>
        <taxon>Pezizomycetes</taxon>
        <taxon>Pezizales</taxon>
        <taxon>Ascobolaceae</taxon>
        <taxon>Ascobolus</taxon>
    </lineage>
</organism>
<evidence type="ECO:0000256" key="7">
    <source>
        <dbReference type="SAM" id="MobiDB-lite"/>
    </source>
</evidence>
<dbReference type="EMBL" id="ML119703">
    <property type="protein sequence ID" value="RPA79052.1"/>
    <property type="molecule type" value="Genomic_DNA"/>
</dbReference>
<proteinExistence type="inferred from homology"/>
<dbReference type="GO" id="GO:0000049">
    <property type="term" value="F:tRNA binding"/>
    <property type="evidence" value="ECO:0007669"/>
    <property type="project" value="UniProtKB-KW"/>
</dbReference>
<keyword evidence="6" id="KW-0694">RNA-binding</keyword>
<dbReference type="EC" id="3.1.1.96" evidence="2 6"/>